<dbReference type="InterPro" id="IPR011990">
    <property type="entry name" value="TPR-like_helical_dom_sf"/>
</dbReference>
<dbReference type="PROSITE" id="PS50005">
    <property type="entry name" value="TPR"/>
    <property type="match status" value="1"/>
</dbReference>
<dbReference type="Gene3D" id="1.25.40.10">
    <property type="entry name" value="Tetratricopeptide repeat domain"/>
    <property type="match status" value="1"/>
</dbReference>
<dbReference type="RefSeq" id="WP_011011211.1">
    <property type="nucleotide sequence ID" value="NC_003413.1"/>
</dbReference>
<evidence type="ECO:0000313" key="3">
    <source>
        <dbReference type="EMBL" id="QEK77831.1"/>
    </source>
</evidence>
<dbReference type="GeneID" id="41711886"/>
<keyword evidence="1" id="KW-0802">TPR repeat</keyword>
<organism evidence="3 4">
    <name type="scientific">Pyrococcus furiosus (strain ATCC 43587 / DSM 3638 / JCM 8422 / Vc1)</name>
    <dbReference type="NCBI Taxonomy" id="186497"/>
    <lineage>
        <taxon>Archaea</taxon>
        <taxon>Methanobacteriati</taxon>
        <taxon>Methanobacteriota</taxon>
        <taxon>Thermococci</taxon>
        <taxon>Thermococcales</taxon>
        <taxon>Thermococcaceae</taxon>
        <taxon>Pyrococcus</taxon>
    </lineage>
</organism>
<accession>A0A5C0XMS0</accession>
<evidence type="ECO:0000313" key="4">
    <source>
        <dbReference type="Proteomes" id="UP000324354"/>
    </source>
</evidence>
<dbReference type="SMART" id="SM00028">
    <property type="entry name" value="TPR"/>
    <property type="match status" value="2"/>
</dbReference>
<dbReference type="AlphaFoldDB" id="A0A5C0XMS0"/>
<sequence length="316" mass="36706">MTSEDIINALKAGNIEKAKELLTKEIDRLTDEELREVLEVAEEVAKEKRDLELYKLVVYYYAEFFGISKLHEFEEFARKFETKGLLHVADLYSLLGYPEKALEIYEGVLAEEKRPEIVGEVYYSIAAIYEELQEYEKAIEFIRKAIEEFKAANAKRKELQARVYEGYLLYESGDKVKAKEILAKLLAEVEDKELIAQIHLAFEEMFEDEENYEAAFHECLYAMINSKDSDFFEIAFDGLVDLIWQAIIDDSFEEIYNSMPMFKVAFPELSDFFEGVRLIALYKDGKAGREDVSAILDRIKDERLLSILEFLGEAEL</sequence>
<feature type="coiled-coil region" evidence="2">
    <location>
        <begin position="125"/>
        <end position="162"/>
    </location>
</feature>
<evidence type="ECO:0000256" key="2">
    <source>
        <dbReference type="SAM" id="Coils"/>
    </source>
</evidence>
<keyword evidence="2" id="KW-0175">Coiled coil</keyword>
<dbReference type="OrthoDB" id="86163at2157"/>
<dbReference type="Pfam" id="PF13181">
    <property type="entry name" value="TPR_8"/>
    <property type="match status" value="1"/>
</dbReference>
<dbReference type="InterPro" id="IPR019734">
    <property type="entry name" value="TPR_rpt"/>
</dbReference>
<reference evidence="3 4" key="1">
    <citation type="submission" date="2017-08" db="EMBL/GenBank/DDBJ databases">
        <title>Resequencing and Reannotation of the genome of Pyrococcus furiosus type strain DSM3638.</title>
        <authorList>
            <person name="Reichelt R.M."/>
            <person name="Bunk B."/>
        </authorList>
    </citation>
    <scope>NUCLEOTIDE SEQUENCE [LARGE SCALE GENOMIC DNA]</scope>
    <source>
        <strain evidence="3 4">DSM 3638</strain>
    </source>
</reference>
<dbReference type="Proteomes" id="UP000324354">
    <property type="component" value="Chromosome"/>
</dbReference>
<evidence type="ECO:0000256" key="1">
    <source>
        <dbReference type="PROSITE-ProRule" id="PRU00339"/>
    </source>
</evidence>
<dbReference type="PROSITE" id="PS50293">
    <property type="entry name" value="TPR_REGION"/>
    <property type="match status" value="1"/>
</dbReference>
<dbReference type="SUPFAM" id="SSF48452">
    <property type="entry name" value="TPR-like"/>
    <property type="match status" value="1"/>
</dbReference>
<gene>
    <name evidence="3" type="ORF">PFDSM3638_00420</name>
</gene>
<name>A0A5C0XMS0_PYRFU</name>
<protein>
    <submittedName>
        <fullName evidence="3">Uncharacterized protein</fullName>
    </submittedName>
</protein>
<feature type="repeat" description="TPR" evidence="1">
    <location>
        <begin position="119"/>
        <end position="152"/>
    </location>
</feature>
<proteinExistence type="predicted"/>
<dbReference type="GeneID" id="13301010"/>
<dbReference type="EMBL" id="CP023154">
    <property type="protein sequence ID" value="QEK77831.1"/>
    <property type="molecule type" value="Genomic_DNA"/>
</dbReference>